<reference evidence="1" key="1">
    <citation type="submission" date="2018-02" db="EMBL/GenBank/DDBJ databases">
        <title>Rhizophora mucronata_Transcriptome.</title>
        <authorList>
            <person name="Meera S.P."/>
            <person name="Sreeshan A."/>
            <person name="Augustine A."/>
        </authorList>
    </citation>
    <scope>NUCLEOTIDE SEQUENCE</scope>
    <source>
        <tissue evidence="1">Leaf</tissue>
    </source>
</reference>
<proteinExistence type="predicted"/>
<dbReference type="EMBL" id="GGEC01093670">
    <property type="protein sequence ID" value="MBX74154.1"/>
    <property type="molecule type" value="Transcribed_RNA"/>
</dbReference>
<protein>
    <submittedName>
        <fullName evidence="1">Uncharacterized protein</fullName>
    </submittedName>
</protein>
<sequence length="38" mass="4817">MSKKTKKQKKKHLVQLQRMRQEGKLKFTTKDFRYHRRV</sequence>
<accession>A0A2P2R4W2</accession>
<evidence type="ECO:0000313" key="1">
    <source>
        <dbReference type="EMBL" id="MBX74154.1"/>
    </source>
</evidence>
<dbReference type="AlphaFoldDB" id="A0A2P2R4W2"/>
<organism evidence="1">
    <name type="scientific">Rhizophora mucronata</name>
    <name type="common">Asiatic mangrove</name>
    <dbReference type="NCBI Taxonomy" id="61149"/>
    <lineage>
        <taxon>Eukaryota</taxon>
        <taxon>Viridiplantae</taxon>
        <taxon>Streptophyta</taxon>
        <taxon>Embryophyta</taxon>
        <taxon>Tracheophyta</taxon>
        <taxon>Spermatophyta</taxon>
        <taxon>Magnoliopsida</taxon>
        <taxon>eudicotyledons</taxon>
        <taxon>Gunneridae</taxon>
        <taxon>Pentapetalae</taxon>
        <taxon>rosids</taxon>
        <taxon>fabids</taxon>
        <taxon>Malpighiales</taxon>
        <taxon>Rhizophoraceae</taxon>
        <taxon>Rhizophora</taxon>
    </lineage>
</organism>
<name>A0A2P2R4W2_RHIMU</name>